<keyword evidence="3" id="KW-1185">Reference proteome</keyword>
<dbReference type="SMART" id="SM00672">
    <property type="entry name" value="CAP10"/>
    <property type="match status" value="1"/>
</dbReference>
<dbReference type="EMBL" id="JBBXMP010000105">
    <property type="protein sequence ID" value="KAL0062420.1"/>
    <property type="molecule type" value="Genomic_DNA"/>
</dbReference>
<comment type="caution">
    <text evidence="2">The sequence shown here is derived from an EMBL/GenBank/DDBJ whole genome shotgun (WGS) entry which is preliminary data.</text>
</comment>
<feature type="domain" description="Glycosyl transferase CAP10" evidence="1">
    <location>
        <begin position="10"/>
        <end position="180"/>
    </location>
</feature>
<protein>
    <recommendedName>
        <fullName evidence="1">Glycosyl transferase CAP10 domain-containing protein</fullName>
    </recommendedName>
</protein>
<dbReference type="InterPro" id="IPR006598">
    <property type="entry name" value="CAP10"/>
</dbReference>
<reference evidence="2 3" key="1">
    <citation type="submission" date="2024-05" db="EMBL/GenBank/DDBJ databases">
        <title>A draft genome resource for the thread blight pathogen Marasmius tenuissimus strain MS-2.</title>
        <authorList>
            <person name="Yulfo-Soto G.E."/>
            <person name="Baruah I.K."/>
            <person name="Amoako-Attah I."/>
            <person name="Bukari Y."/>
            <person name="Meinhardt L.W."/>
            <person name="Bailey B.A."/>
            <person name="Cohen S.P."/>
        </authorList>
    </citation>
    <scope>NUCLEOTIDE SEQUENCE [LARGE SCALE GENOMIC DNA]</scope>
    <source>
        <strain evidence="2 3">MS-2</strain>
    </source>
</reference>
<dbReference type="Pfam" id="PF05686">
    <property type="entry name" value="Glyco_transf_90"/>
    <property type="match status" value="1"/>
</dbReference>
<dbReference type="Proteomes" id="UP001437256">
    <property type="component" value="Unassembled WGS sequence"/>
</dbReference>
<proteinExistence type="predicted"/>
<gene>
    <name evidence="2" type="ORF">AAF712_010699</name>
</gene>
<dbReference type="PANTHER" id="PTHR12203">
    <property type="entry name" value="KDEL LYS-ASP-GLU-LEU CONTAINING - RELATED"/>
    <property type="match status" value="1"/>
</dbReference>
<evidence type="ECO:0000313" key="3">
    <source>
        <dbReference type="Proteomes" id="UP001437256"/>
    </source>
</evidence>
<evidence type="ECO:0000313" key="2">
    <source>
        <dbReference type="EMBL" id="KAL0062420.1"/>
    </source>
</evidence>
<name>A0ABR2ZMD8_9AGAR</name>
<sequence>MFAGGDMEWDLGQRFRGVDFLGERSKRENGTVIHGLPAPFTFPYELDILDPRTTNGAYMDVFFSGSPVSFSSPEGVYEELLKRYTWAPPIGRNRVVEQRKYLLDLDGNAWSSRFKRLISSGSVVFKSTVYREWWSDRVQPWVHYVPIQVDLSDLWKVFLFFRGIMNTYDWEWDGRLAIPDRRRRYRRS</sequence>
<evidence type="ECO:0000259" key="1">
    <source>
        <dbReference type="SMART" id="SM00672"/>
    </source>
</evidence>
<dbReference type="PANTHER" id="PTHR12203:SF118">
    <property type="entry name" value="BETA-1,2-XYLOSYLTRANSFERASE 1"/>
    <property type="match status" value="1"/>
</dbReference>
<dbReference type="InterPro" id="IPR051091">
    <property type="entry name" value="O-Glucosyltr/Glycosyltrsf_90"/>
</dbReference>
<accession>A0ABR2ZMD8</accession>
<organism evidence="2 3">
    <name type="scientific">Marasmius tenuissimus</name>
    <dbReference type="NCBI Taxonomy" id="585030"/>
    <lineage>
        <taxon>Eukaryota</taxon>
        <taxon>Fungi</taxon>
        <taxon>Dikarya</taxon>
        <taxon>Basidiomycota</taxon>
        <taxon>Agaricomycotina</taxon>
        <taxon>Agaricomycetes</taxon>
        <taxon>Agaricomycetidae</taxon>
        <taxon>Agaricales</taxon>
        <taxon>Marasmiineae</taxon>
        <taxon>Marasmiaceae</taxon>
        <taxon>Marasmius</taxon>
    </lineage>
</organism>